<organism evidence="2 3">
    <name type="scientific">Deinococcus indicus</name>
    <dbReference type="NCBI Taxonomy" id="223556"/>
    <lineage>
        <taxon>Bacteria</taxon>
        <taxon>Thermotogati</taxon>
        <taxon>Deinococcota</taxon>
        <taxon>Deinococci</taxon>
        <taxon>Deinococcales</taxon>
        <taxon>Deinococcaceae</taxon>
        <taxon>Deinococcus</taxon>
    </lineage>
</organism>
<sequence length="186" mass="19065">MSNLRVWRVLTLAGFLLCAGAGAHQPLFNPGSGTLDSAFRVPQPTVSKVITVQGRAGGRDWYALSTGAGFRLDVAVFVSSACDAAYRPRLWLVGPGVPVGSGQPDFVPDGWGAVGVSGPYSAYSGHGVVGWRGPTLARTLGAGTHYLVVEHGARGGWSFISLAGAEVPGGTPEGRAALGRFGRCGG</sequence>
<evidence type="ECO:0000313" key="3">
    <source>
        <dbReference type="Proteomes" id="UP000197208"/>
    </source>
</evidence>
<name>A0A2D0A6X7_9DEIO</name>
<keyword evidence="1" id="KW-0732">Signal</keyword>
<accession>A0A2D0A6X7</accession>
<gene>
    <name evidence="2" type="ORF">CBQ26_19970</name>
</gene>
<dbReference type="OrthoDB" id="69857at2"/>
<dbReference type="EMBL" id="NHMK01000036">
    <property type="protein sequence ID" value="OWL93346.1"/>
    <property type="molecule type" value="Genomic_DNA"/>
</dbReference>
<reference evidence="2 3" key="1">
    <citation type="submission" date="2017-05" db="EMBL/GenBank/DDBJ databases">
        <title>De novo genome assembly of Deniococcus indicus strain DR1.</title>
        <authorList>
            <person name="Chauhan D."/>
            <person name="Yennamalli R.M."/>
            <person name="Priyadarshini R."/>
        </authorList>
    </citation>
    <scope>NUCLEOTIDE SEQUENCE [LARGE SCALE GENOMIC DNA]</scope>
    <source>
        <strain evidence="2 3">DR1</strain>
    </source>
</reference>
<evidence type="ECO:0000313" key="2">
    <source>
        <dbReference type="EMBL" id="OWL93346.1"/>
    </source>
</evidence>
<feature type="signal peptide" evidence="1">
    <location>
        <begin position="1"/>
        <end position="23"/>
    </location>
</feature>
<keyword evidence="3" id="KW-1185">Reference proteome</keyword>
<evidence type="ECO:0000256" key="1">
    <source>
        <dbReference type="SAM" id="SignalP"/>
    </source>
</evidence>
<protein>
    <submittedName>
        <fullName evidence="2">Uncharacterized protein</fullName>
    </submittedName>
</protein>
<dbReference type="RefSeq" id="WP_088250367.1">
    <property type="nucleotide sequence ID" value="NZ_BNAM01000020.1"/>
</dbReference>
<dbReference type="AlphaFoldDB" id="A0A2D0A6X7"/>
<proteinExistence type="predicted"/>
<comment type="caution">
    <text evidence="2">The sequence shown here is derived from an EMBL/GenBank/DDBJ whole genome shotgun (WGS) entry which is preliminary data.</text>
</comment>
<dbReference type="Proteomes" id="UP000197208">
    <property type="component" value="Unassembled WGS sequence"/>
</dbReference>
<feature type="chain" id="PRO_5012474556" evidence="1">
    <location>
        <begin position="24"/>
        <end position="186"/>
    </location>
</feature>